<sequence>MSSITVGVVTGANKGIGLAIVRKLALQYEGTPGGNPFLIYLTSRDERRGEEALKGITSDAEVKKAKVLVADGGTVDIKHHLLDIADETSIKDFTDFLKKEYSQGINFVINNAGIAMNGFDPDTNVVDNTLKTNYYGTLHASLNFLPLIKPHGRLVNVASMVGGLSKYSSSIQSRFLSAASIADVNSIVEDFRSSVLAGTEQKDGWPRSAYAVSKAGVIGLTRAIAAQEEWKARGILINSCCPGWVRTDMTRGGGVKTPDQGAETPVLLAVGDIGESTGLFWQNERPIRW</sequence>
<comment type="similarity">
    <text evidence="1 4">Belongs to the short-chain dehydrogenases/reductases (SDR) family.</text>
</comment>
<dbReference type="EMBL" id="JAGHQM010000135">
    <property type="protein sequence ID" value="KAH0565109.1"/>
    <property type="molecule type" value="Genomic_DNA"/>
</dbReference>
<keyword evidence="2" id="KW-0521">NADP</keyword>
<dbReference type="InterPro" id="IPR020904">
    <property type="entry name" value="Sc_DH/Rdtase_CS"/>
</dbReference>
<dbReference type="SUPFAM" id="SSF51735">
    <property type="entry name" value="NAD(P)-binding Rossmann-fold domains"/>
    <property type="match status" value="1"/>
</dbReference>
<dbReference type="PRINTS" id="PR00080">
    <property type="entry name" value="SDRFAMILY"/>
</dbReference>
<keyword evidence="6" id="KW-1185">Reference proteome</keyword>
<evidence type="ECO:0000256" key="4">
    <source>
        <dbReference type="RuleBase" id="RU000363"/>
    </source>
</evidence>
<dbReference type="PANTHER" id="PTHR43963:SF6">
    <property type="entry name" value="CHAIN DEHYDROGENASE FAMILY PROTEIN, PUTATIVE (AFU_ORTHOLOGUE AFUA_3G15350)-RELATED"/>
    <property type="match status" value="1"/>
</dbReference>
<evidence type="ECO:0000256" key="3">
    <source>
        <dbReference type="ARBA" id="ARBA00023002"/>
    </source>
</evidence>
<dbReference type="PRINTS" id="PR00081">
    <property type="entry name" value="GDHRDH"/>
</dbReference>
<proteinExistence type="inferred from homology"/>
<dbReference type="GO" id="GO:0016491">
    <property type="term" value="F:oxidoreductase activity"/>
    <property type="evidence" value="ECO:0007669"/>
    <property type="project" value="UniProtKB-KW"/>
</dbReference>
<dbReference type="Proteomes" id="UP000750711">
    <property type="component" value="Unassembled WGS sequence"/>
</dbReference>
<keyword evidence="3" id="KW-0560">Oxidoreductase</keyword>
<evidence type="ECO:0000256" key="1">
    <source>
        <dbReference type="ARBA" id="ARBA00006484"/>
    </source>
</evidence>
<name>A0A9P8LGQ6_9PEZI</name>
<dbReference type="PROSITE" id="PS00061">
    <property type="entry name" value="ADH_SHORT"/>
    <property type="match status" value="1"/>
</dbReference>
<protein>
    <recommendedName>
        <fullName evidence="7">Carbonyl reductase</fullName>
    </recommendedName>
</protein>
<accession>A0A9P8LGQ6</accession>
<organism evidence="5 6">
    <name type="scientific">Trichoglossum hirsutum</name>
    <dbReference type="NCBI Taxonomy" id="265104"/>
    <lineage>
        <taxon>Eukaryota</taxon>
        <taxon>Fungi</taxon>
        <taxon>Dikarya</taxon>
        <taxon>Ascomycota</taxon>
        <taxon>Pezizomycotina</taxon>
        <taxon>Geoglossomycetes</taxon>
        <taxon>Geoglossales</taxon>
        <taxon>Geoglossaceae</taxon>
        <taxon>Trichoglossum</taxon>
    </lineage>
</organism>
<dbReference type="Gene3D" id="3.40.50.720">
    <property type="entry name" value="NAD(P)-binding Rossmann-like Domain"/>
    <property type="match status" value="1"/>
</dbReference>
<dbReference type="Pfam" id="PF00106">
    <property type="entry name" value="adh_short"/>
    <property type="match status" value="2"/>
</dbReference>
<evidence type="ECO:0000256" key="2">
    <source>
        <dbReference type="ARBA" id="ARBA00022857"/>
    </source>
</evidence>
<dbReference type="InterPro" id="IPR036291">
    <property type="entry name" value="NAD(P)-bd_dom_sf"/>
</dbReference>
<evidence type="ECO:0008006" key="7">
    <source>
        <dbReference type="Google" id="ProtNLM"/>
    </source>
</evidence>
<comment type="caution">
    <text evidence="5">The sequence shown here is derived from an EMBL/GenBank/DDBJ whole genome shotgun (WGS) entry which is preliminary data.</text>
</comment>
<dbReference type="PANTHER" id="PTHR43963">
    <property type="entry name" value="CARBONYL REDUCTASE 1-RELATED"/>
    <property type="match status" value="1"/>
</dbReference>
<evidence type="ECO:0000313" key="5">
    <source>
        <dbReference type="EMBL" id="KAH0565109.1"/>
    </source>
</evidence>
<evidence type="ECO:0000313" key="6">
    <source>
        <dbReference type="Proteomes" id="UP000750711"/>
    </source>
</evidence>
<dbReference type="AlphaFoldDB" id="A0A9P8LGQ6"/>
<reference evidence="5" key="1">
    <citation type="submission" date="2021-03" db="EMBL/GenBank/DDBJ databases">
        <title>Comparative genomics and phylogenomic investigation of the class Geoglossomycetes provide insights into ecological specialization and systematics.</title>
        <authorList>
            <person name="Melie T."/>
            <person name="Pirro S."/>
            <person name="Miller A.N."/>
            <person name="Quandt A."/>
        </authorList>
    </citation>
    <scope>NUCLEOTIDE SEQUENCE</scope>
    <source>
        <strain evidence="5">CAQ_001_2017</strain>
    </source>
</reference>
<dbReference type="InterPro" id="IPR002347">
    <property type="entry name" value="SDR_fam"/>
</dbReference>
<gene>
    <name evidence="5" type="ORF">GP486_001493</name>
</gene>